<dbReference type="EMBL" id="KN847548">
    <property type="protein sequence ID" value="KIW02692.1"/>
    <property type="molecule type" value="Genomic_DNA"/>
</dbReference>
<dbReference type="GeneID" id="27314102"/>
<name>A0A0D1YPZ8_9PEZI</name>
<protein>
    <recommendedName>
        <fullName evidence="3">ABM domain-containing protein</fullName>
    </recommendedName>
</protein>
<reference evidence="1 2" key="1">
    <citation type="submission" date="2015-01" db="EMBL/GenBank/DDBJ databases">
        <title>The Genome Sequence of Ochroconis gallopava CBS43764.</title>
        <authorList>
            <consortium name="The Broad Institute Genomics Platform"/>
            <person name="Cuomo C."/>
            <person name="de Hoog S."/>
            <person name="Gorbushina A."/>
            <person name="Stielow B."/>
            <person name="Teixiera M."/>
            <person name="Abouelleil A."/>
            <person name="Chapman S.B."/>
            <person name="Priest M."/>
            <person name="Young S.K."/>
            <person name="Wortman J."/>
            <person name="Nusbaum C."/>
            <person name="Birren B."/>
        </authorList>
    </citation>
    <scope>NUCLEOTIDE SEQUENCE [LARGE SCALE GENOMIC DNA]</scope>
    <source>
        <strain evidence="1 2">CBS 43764</strain>
    </source>
</reference>
<organism evidence="1 2">
    <name type="scientific">Verruconis gallopava</name>
    <dbReference type="NCBI Taxonomy" id="253628"/>
    <lineage>
        <taxon>Eukaryota</taxon>
        <taxon>Fungi</taxon>
        <taxon>Dikarya</taxon>
        <taxon>Ascomycota</taxon>
        <taxon>Pezizomycotina</taxon>
        <taxon>Dothideomycetes</taxon>
        <taxon>Pleosporomycetidae</taxon>
        <taxon>Venturiales</taxon>
        <taxon>Sympoventuriaceae</taxon>
        <taxon>Verruconis</taxon>
    </lineage>
</organism>
<dbReference type="STRING" id="253628.A0A0D1YPZ8"/>
<accession>A0A0D1YPZ8</accession>
<evidence type="ECO:0000313" key="1">
    <source>
        <dbReference type="EMBL" id="KIW02692.1"/>
    </source>
</evidence>
<dbReference type="InParanoid" id="A0A0D1YPZ8"/>
<evidence type="ECO:0000313" key="2">
    <source>
        <dbReference type="Proteomes" id="UP000053259"/>
    </source>
</evidence>
<proteinExistence type="predicted"/>
<dbReference type="OrthoDB" id="4425169at2759"/>
<gene>
    <name evidence="1" type="ORF">PV09_06129</name>
</gene>
<keyword evidence="2" id="KW-1185">Reference proteome</keyword>
<dbReference type="Proteomes" id="UP000053259">
    <property type="component" value="Unassembled WGS sequence"/>
</dbReference>
<dbReference type="AlphaFoldDB" id="A0A0D1YPZ8"/>
<dbReference type="VEuPathDB" id="FungiDB:PV09_06129"/>
<dbReference type="SUPFAM" id="SSF54909">
    <property type="entry name" value="Dimeric alpha+beta barrel"/>
    <property type="match status" value="1"/>
</dbReference>
<evidence type="ECO:0008006" key="3">
    <source>
        <dbReference type="Google" id="ProtNLM"/>
    </source>
</evidence>
<dbReference type="RefSeq" id="XP_016212561.1">
    <property type="nucleotide sequence ID" value="XM_016359725.1"/>
</dbReference>
<sequence length="207" mass="23372">MSASEIIFPTFKKDKKTQVEIKNTIPSIIKFFSSVDGLEHAYKGIIMDENHASITNDPGIGIFVLEWENIKAFHDFYPQSDQYRDFSTLVGPLLAAKPVPRLYEPIDGTLTACLNAPITQIFVLQASASLNRWRDLVSSIKKQAHSRPSFYHAMGIEQDVGTFISMIGWSSVQEYELFGREANIQEFKKEIGHASTSIVVRFEPLKV</sequence>
<dbReference type="InterPro" id="IPR011008">
    <property type="entry name" value="Dimeric_a/b-barrel"/>
</dbReference>
<dbReference type="HOGENOM" id="CLU_1304891_0_0_1"/>